<organism evidence="3 4">
    <name type="scientific">Cercophora samala</name>
    <dbReference type="NCBI Taxonomy" id="330535"/>
    <lineage>
        <taxon>Eukaryota</taxon>
        <taxon>Fungi</taxon>
        <taxon>Dikarya</taxon>
        <taxon>Ascomycota</taxon>
        <taxon>Pezizomycotina</taxon>
        <taxon>Sordariomycetes</taxon>
        <taxon>Sordariomycetidae</taxon>
        <taxon>Sordariales</taxon>
        <taxon>Lasiosphaeriaceae</taxon>
        <taxon>Cercophora</taxon>
    </lineage>
</organism>
<dbReference type="AlphaFoldDB" id="A0AA39ZEF1"/>
<dbReference type="Proteomes" id="UP001174997">
    <property type="component" value="Unassembled WGS sequence"/>
</dbReference>
<sequence length="241" mass="26553">MPSLKLCSVFALVAAAKVCSAAVLPNLQENGDPVVITELIEQPTHEVVEIVEHTIDPFDYDQQHHEVVEIVEIEDASPAIEIIDDQIEVVEYATEPRSLNGPSSAEAPYEEAPYEESISADSFDHDNESVAVEIEEVGLDEDVYSTGLTDWCLQTCQSFCAKYIYGPETDFSFGDSIGALEEQGCNFRGCAATCISAFPEQDQEVDVVEIQDQIEGELAEVVAEHHELEERLIIIEENGDV</sequence>
<reference evidence="3" key="1">
    <citation type="submission" date="2023-06" db="EMBL/GenBank/DDBJ databases">
        <title>Genome-scale phylogeny and comparative genomics of the fungal order Sordariales.</title>
        <authorList>
            <consortium name="Lawrence Berkeley National Laboratory"/>
            <person name="Hensen N."/>
            <person name="Bonometti L."/>
            <person name="Westerberg I."/>
            <person name="Brannstrom I.O."/>
            <person name="Guillou S."/>
            <person name="Cros-Aarteil S."/>
            <person name="Calhoun S."/>
            <person name="Haridas S."/>
            <person name="Kuo A."/>
            <person name="Mondo S."/>
            <person name="Pangilinan J."/>
            <person name="Riley R."/>
            <person name="Labutti K."/>
            <person name="Andreopoulos B."/>
            <person name="Lipzen A."/>
            <person name="Chen C."/>
            <person name="Yanf M."/>
            <person name="Daum C."/>
            <person name="Ng V."/>
            <person name="Clum A."/>
            <person name="Steindorff A."/>
            <person name="Ohm R."/>
            <person name="Martin F."/>
            <person name="Silar P."/>
            <person name="Natvig D."/>
            <person name="Lalanne C."/>
            <person name="Gautier V."/>
            <person name="Ament-Velasquez S.L."/>
            <person name="Kruys A."/>
            <person name="Hutchinson M.I."/>
            <person name="Powell A.J."/>
            <person name="Barry K."/>
            <person name="Miller A.N."/>
            <person name="Grigoriev I.V."/>
            <person name="Debuchy R."/>
            <person name="Gladieux P."/>
            <person name="Thoren M.H."/>
            <person name="Johannesson H."/>
        </authorList>
    </citation>
    <scope>NUCLEOTIDE SEQUENCE</scope>
    <source>
        <strain evidence="3">CBS 307.81</strain>
    </source>
</reference>
<accession>A0AA39ZEF1</accession>
<keyword evidence="1" id="KW-0175">Coiled coil</keyword>
<keyword evidence="2" id="KW-0732">Signal</keyword>
<evidence type="ECO:0000313" key="4">
    <source>
        <dbReference type="Proteomes" id="UP001174997"/>
    </source>
</evidence>
<feature type="coiled-coil region" evidence="1">
    <location>
        <begin position="211"/>
        <end position="238"/>
    </location>
</feature>
<protein>
    <submittedName>
        <fullName evidence="3">Uncharacterized protein</fullName>
    </submittedName>
</protein>
<evidence type="ECO:0000256" key="1">
    <source>
        <dbReference type="SAM" id="Coils"/>
    </source>
</evidence>
<comment type="caution">
    <text evidence="3">The sequence shown here is derived from an EMBL/GenBank/DDBJ whole genome shotgun (WGS) entry which is preliminary data.</text>
</comment>
<feature type="signal peptide" evidence="2">
    <location>
        <begin position="1"/>
        <end position="21"/>
    </location>
</feature>
<feature type="chain" id="PRO_5041404641" evidence="2">
    <location>
        <begin position="22"/>
        <end position="241"/>
    </location>
</feature>
<keyword evidence="4" id="KW-1185">Reference proteome</keyword>
<evidence type="ECO:0000256" key="2">
    <source>
        <dbReference type="SAM" id="SignalP"/>
    </source>
</evidence>
<dbReference type="EMBL" id="JAULSY010000045">
    <property type="protein sequence ID" value="KAK0669280.1"/>
    <property type="molecule type" value="Genomic_DNA"/>
</dbReference>
<name>A0AA39ZEF1_9PEZI</name>
<proteinExistence type="predicted"/>
<evidence type="ECO:0000313" key="3">
    <source>
        <dbReference type="EMBL" id="KAK0669280.1"/>
    </source>
</evidence>
<gene>
    <name evidence="3" type="ORF">QBC41DRAFT_320279</name>
</gene>